<keyword evidence="9" id="KW-1133">Transmembrane helix</keyword>
<evidence type="ECO:0000259" key="10">
    <source>
        <dbReference type="PROSITE" id="PS51473"/>
    </source>
</evidence>
<dbReference type="InterPro" id="IPR051378">
    <property type="entry name" value="Cell2Cell_Antifungal"/>
</dbReference>
<evidence type="ECO:0000313" key="12">
    <source>
        <dbReference type="Proteomes" id="UP000826271"/>
    </source>
</evidence>
<protein>
    <recommendedName>
        <fullName evidence="10">Gnk2-homologous domain-containing protein</fullName>
    </recommendedName>
</protein>
<name>A0AAV6XD59_9LAMI</name>
<reference evidence="11" key="1">
    <citation type="submission" date="2019-10" db="EMBL/GenBank/DDBJ databases">
        <authorList>
            <person name="Zhang R."/>
            <person name="Pan Y."/>
            <person name="Wang J."/>
            <person name="Ma R."/>
            <person name="Yu S."/>
        </authorList>
    </citation>
    <scope>NUCLEOTIDE SEQUENCE</scope>
    <source>
        <strain evidence="11">LA-IB0</strain>
        <tissue evidence="11">Leaf</tissue>
    </source>
</reference>
<dbReference type="Gene3D" id="3.30.430.20">
    <property type="entry name" value="Gnk2 domain, C-X8-C-X2-C motif"/>
    <property type="match status" value="1"/>
</dbReference>
<evidence type="ECO:0000256" key="2">
    <source>
        <dbReference type="ARBA" id="ARBA00022581"/>
    </source>
</evidence>
<dbReference type="GO" id="GO:0010497">
    <property type="term" value="P:plasmodesmata-mediated intercellular transport"/>
    <property type="evidence" value="ECO:0007669"/>
    <property type="project" value="TreeGrafter"/>
</dbReference>
<keyword evidence="5" id="KW-0965">Cell junction</keyword>
<dbReference type="EMBL" id="WHWC01000006">
    <property type="protein sequence ID" value="KAG8380403.1"/>
    <property type="molecule type" value="Genomic_DNA"/>
</dbReference>
<dbReference type="GO" id="GO:0009506">
    <property type="term" value="C:plasmodesma"/>
    <property type="evidence" value="ECO:0007669"/>
    <property type="project" value="UniProtKB-SubCell"/>
</dbReference>
<comment type="subcellular location">
    <subcellularLocation>
        <location evidence="7">Cell junction</location>
        <location evidence="7">Plasmodesma</location>
    </subcellularLocation>
    <subcellularLocation>
        <location evidence="1">Cell membrane</location>
        <topology evidence="1">Single-pass type I membrane protein</topology>
    </subcellularLocation>
</comment>
<dbReference type="Pfam" id="PF01657">
    <property type="entry name" value="Stress-antifung"/>
    <property type="match status" value="1"/>
</dbReference>
<comment type="similarity">
    <text evidence="8">Belongs to the cysteine-rich repeat secretory protein family. Plasmodesmata-located proteins (PDLD) subfamily.</text>
</comment>
<proteinExistence type="inferred from homology"/>
<dbReference type="AlphaFoldDB" id="A0AAV6XD59"/>
<organism evidence="11 12">
    <name type="scientific">Buddleja alternifolia</name>
    <dbReference type="NCBI Taxonomy" id="168488"/>
    <lineage>
        <taxon>Eukaryota</taxon>
        <taxon>Viridiplantae</taxon>
        <taxon>Streptophyta</taxon>
        <taxon>Embryophyta</taxon>
        <taxon>Tracheophyta</taxon>
        <taxon>Spermatophyta</taxon>
        <taxon>Magnoliopsida</taxon>
        <taxon>eudicotyledons</taxon>
        <taxon>Gunneridae</taxon>
        <taxon>Pentapetalae</taxon>
        <taxon>asterids</taxon>
        <taxon>lamiids</taxon>
        <taxon>Lamiales</taxon>
        <taxon>Scrophulariaceae</taxon>
        <taxon>Buddlejeae</taxon>
        <taxon>Buddleja</taxon>
    </lineage>
</organism>
<evidence type="ECO:0000313" key="11">
    <source>
        <dbReference type="EMBL" id="KAG8380403.1"/>
    </source>
</evidence>
<dbReference type="InterPro" id="IPR002902">
    <property type="entry name" value="GNK2"/>
</dbReference>
<dbReference type="PROSITE" id="PS51473">
    <property type="entry name" value="GNK2"/>
    <property type="match status" value="2"/>
</dbReference>
<dbReference type="PANTHER" id="PTHR32080">
    <property type="entry name" value="ANTIFUNGAL PROTEIN GINKBILOBIN-2-LIKE"/>
    <property type="match status" value="1"/>
</dbReference>
<sequence>MYTTLHQQQELQWVFFVVPAVKFAYVARFLLYMHHLYDLSPNDCKTCVSKLPFLSNHLCGKRLPSRIHLSGCYARYQAEDGPETYSRPDQLLHRACSKRKVKKNGFEEMKYAAFSALESGVVSGDGFFETTYEAIHVVAQCEGSLRACDCGECVYNAVQMAMAECRYSVSGEVYLDSCFISYSYYGDEHGFGGYSFEGKGSPKLVAITIGGLAVLILGLALCYFIKSCGKKKDDW</sequence>
<dbReference type="PANTHER" id="PTHR32080:SF58">
    <property type="entry name" value="CYSTEINE-RICH REPEAT SECRETORY PROTEIN 39-LIKE"/>
    <property type="match status" value="1"/>
</dbReference>
<feature type="transmembrane region" description="Helical" evidence="9">
    <location>
        <begin position="12"/>
        <end position="31"/>
    </location>
</feature>
<dbReference type="Proteomes" id="UP000826271">
    <property type="component" value="Unassembled WGS sequence"/>
</dbReference>
<accession>A0AAV6XD59</accession>
<keyword evidence="2" id="KW-0945">Host-virus interaction</keyword>
<keyword evidence="9" id="KW-0812">Transmembrane</keyword>
<feature type="domain" description="Gnk2-homologous" evidence="10">
    <location>
        <begin position="88"/>
        <end position="187"/>
    </location>
</feature>
<evidence type="ECO:0000256" key="7">
    <source>
        <dbReference type="ARBA" id="ARBA00024184"/>
    </source>
</evidence>
<dbReference type="CDD" id="cd23509">
    <property type="entry name" value="Gnk2-like"/>
    <property type="match status" value="1"/>
</dbReference>
<evidence type="ECO:0000256" key="9">
    <source>
        <dbReference type="SAM" id="Phobius"/>
    </source>
</evidence>
<dbReference type="GO" id="GO:0046739">
    <property type="term" value="P:transport of virus in multicellular host"/>
    <property type="evidence" value="ECO:0007669"/>
    <property type="project" value="TreeGrafter"/>
</dbReference>
<evidence type="ECO:0000256" key="3">
    <source>
        <dbReference type="ARBA" id="ARBA00022729"/>
    </source>
</evidence>
<evidence type="ECO:0000256" key="5">
    <source>
        <dbReference type="ARBA" id="ARBA00022949"/>
    </source>
</evidence>
<evidence type="ECO:0000256" key="4">
    <source>
        <dbReference type="ARBA" id="ARBA00022737"/>
    </source>
</evidence>
<dbReference type="InterPro" id="IPR038408">
    <property type="entry name" value="GNK2_sf"/>
</dbReference>
<keyword evidence="9" id="KW-0472">Membrane</keyword>
<evidence type="ECO:0000256" key="8">
    <source>
        <dbReference type="ARBA" id="ARBA00038393"/>
    </source>
</evidence>
<feature type="domain" description="Gnk2-homologous" evidence="10">
    <location>
        <begin position="1"/>
        <end position="81"/>
    </location>
</feature>
<keyword evidence="6" id="KW-1015">Disulfide bond</keyword>
<keyword evidence="3" id="KW-0732">Signal</keyword>
<evidence type="ECO:0000256" key="1">
    <source>
        <dbReference type="ARBA" id="ARBA00004251"/>
    </source>
</evidence>
<keyword evidence="4" id="KW-0677">Repeat</keyword>
<feature type="transmembrane region" description="Helical" evidence="9">
    <location>
        <begin position="204"/>
        <end position="226"/>
    </location>
</feature>
<comment type="caution">
    <text evidence="11">The sequence shown here is derived from an EMBL/GenBank/DDBJ whole genome shotgun (WGS) entry which is preliminary data.</text>
</comment>
<evidence type="ECO:0000256" key="6">
    <source>
        <dbReference type="ARBA" id="ARBA00023157"/>
    </source>
</evidence>
<dbReference type="GO" id="GO:0005886">
    <property type="term" value="C:plasma membrane"/>
    <property type="evidence" value="ECO:0007669"/>
    <property type="project" value="UniProtKB-SubCell"/>
</dbReference>
<keyword evidence="12" id="KW-1185">Reference proteome</keyword>
<gene>
    <name evidence="11" type="ORF">BUALT_Bualt06G0011700</name>
</gene>